<comment type="caution">
    <text evidence="2">The sequence shown here is derived from an EMBL/GenBank/DDBJ whole genome shotgun (WGS) entry which is preliminary data.</text>
</comment>
<name>A0A830G903_9EURY</name>
<dbReference type="InterPro" id="IPR004360">
    <property type="entry name" value="Glyas_Fos-R_dOase_dom"/>
</dbReference>
<evidence type="ECO:0000259" key="1">
    <source>
        <dbReference type="PROSITE" id="PS51819"/>
    </source>
</evidence>
<dbReference type="PROSITE" id="PS51819">
    <property type="entry name" value="VOC"/>
    <property type="match status" value="1"/>
</dbReference>
<accession>A0A830G903</accession>
<evidence type="ECO:0000313" key="3">
    <source>
        <dbReference type="Proteomes" id="UP000608850"/>
    </source>
</evidence>
<reference evidence="2 3" key="1">
    <citation type="journal article" date="2019" name="Int. J. Syst. Evol. Microbiol.">
        <title>The Global Catalogue of Microorganisms (GCM) 10K type strain sequencing project: providing services to taxonomists for standard genome sequencing and annotation.</title>
        <authorList>
            <consortium name="The Broad Institute Genomics Platform"/>
            <consortium name="The Broad Institute Genome Sequencing Center for Infectious Disease"/>
            <person name="Wu L."/>
            <person name="Ma J."/>
        </authorList>
    </citation>
    <scope>NUCLEOTIDE SEQUENCE [LARGE SCALE GENOMIC DNA]</scope>
    <source>
        <strain evidence="2 3">JCM 16331</strain>
    </source>
</reference>
<evidence type="ECO:0000313" key="2">
    <source>
        <dbReference type="EMBL" id="GGN10237.1"/>
    </source>
</evidence>
<sequence length="152" mass="16868">MRREREAAEPDRFIIAARVRPGMDVLHSALWVSDLESTLEFYETEIGLTKLNEFEGGDGATNVYLEGDNGVVLQFKHHPDRDNDEPIEPTALDHLAFGVDDVDATVEHLVEEADCTHVRGPLDSEGASARIAFIEDPNGYGIELIDDDAFDD</sequence>
<proteinExistence type="predicted"/>
<keyword evidence="2" id="KW-0456">Lyase</keyword>
<protein>
    <submittedName>
        <fullName evidence="2">Lactoylglutathione lyase</fullName>
    </submittedName>
</protein>
<dbReference type="PANTHER" id="PTHR36113">
    <property type="entry name" value="LYASE, PUTATIVE-RELATED-RELATED"/>
    <property type="match status" value="1"/>
</dbReference>
<dbReference type="AlphaFoldDB" id="A0A830G903"/>
<gene>
    <name evidence="2" type="primary">gloA</name>
    <name evidence="2" type="ORF">GCM10009021_07520</name>
</gene>
<dbReference type="InterPro" id="IPR037523">
    <property type="entry name" value="VOC_core"/>
</dbReference>
<dbReference type="EMBL" id="BMOQ01000002">
    <property type="protein sequence ID" value="GGN10237.1"/>
    <property type="molecule type" value="Genomic_DNA"/>
</dbReference>
<dbReference type="Proteomes" id="UP000608850">
    <property type="component" value="Unassembled WGS sequence"/>
</dbReference>
<organism evidence="2 3">
    <name type="scientific">Halarchaeum nitratireducens</name>
    <dbReference type="NCBI Taxonomy" id="489913"/>
    <lineage>
        <taxon>Archaea</taxon>
        <taxon>Methanobacteriati</taxon>
        <taxon>Methanobacteriota</taxon>
        <taxon>Stenosarchaea group</taxon>
        <taxon>Halobacteria</taxon>
        <taxon>Halobacteriales</taxon>
        <taxon>Halobacteriaceae</taxon>
    </lineage>
</organism>
<dbReference type="Pfam" id="PF00903">
    <property type="entry name" value="Glyoxalase"/>
    <property type="match status" value="1"/>
</dbReference>
<dbReference type="Gene3D" id="3.10.180.10">
    <property type="entry name" value="2,3-Dihydroxybiphenyl 1,2-Dioxygenase, domain 1"/>
    <property type="match status" value="1"/>
</dbReference>
<dbReference type="PANTHER" id="PTHR36113:SF3">
    <property type="entry name" value="SLL5075 PROTEIN"/>
    <property type="match status" value="1"/>
</dbReference>
<keyword evidence="3" id="KW-1185">Reference proteome</keyword>
<dbReference type="GO" id="GO:0016829">
    <property type="term" value="F:lyase activity"/>
    <property type="evidence" value="ECO:0007669"/>
    <property type="project" value="UniProtKB-KW"/>
</dbReference>
<dbReference type="SUPFAM" id="SSF54593">
    <property type="entry name" value="Glyoxalase/Bleomycin resistance protein/Dihydroxybiphenyl dioxygenase"/>
    <property type="match status" value="1"/>
</dbReference>
<feature type="domain" description="VOC" evidence="1">
    <location>
        <begin position="24"/>
        <end position="147"/>
    </location>
</feature>
<dbReference type="InterPro" id="IPR051332">
    <property type="entry name" value="Fosfomycin_Res_Enzymes"/>
</dbReference>
<dbReference type="InterPro" id="IPR029068">
    <property type="entry name" value="Glyas_Bleomycin-R_OHBP_Dase"/>
</dbReference>